<dbReference type="Pfam" id="PF07963">
    <property type="entry name" value="N_methyl"/>
    <property type="match status" value="1"/>
</dbReference>
<protein>
    <submittedName>
        <fullName evidence="2">Prepilin-type N-terminal cleavage/methylation domain-containing protein</fullName>
    </submittedName>
</protein>
<proteinExistence type="predicted"/>
<dbReference type="NCBIfam" id="TIGR02532">
    <property type="entry name" value="IV_pilin_GFxxxE"/>
    <property type="match status" value="1"/>
</dbReference>
<dbReference type="EMBL" id="JACOOO010000044">
    <property type="protein sequence ID" value="MBC5630802.1"/>
    <property type="molecule type" value="Genomic_DNA"/>
</dbReference>
<keyword evidence="3" id="KW-1185">Reference proteome</keyword>
<comment type="caution">
    <text evidence="2">The sequence shown here is derived from an EMBL/GenBank/DDBJ whole genome shotgun (WGS) entry which is preliminary data.</text>
</comment>
<name>A0ABR7DHH6_9CLOT</name>
<dbReference type="Proteomes" id="UP000596929">
    <property type="component" value="Unassembled WGS sequence"/>
</dbReference>
<feature type="transmembrane region" description="Helical" evidence="1">
    <location>
        <begin position="12"/>
        <end position="38"/>
    </location>
</feature>
<keyword evidence="1" id="KW-0812">Transmembrane</keyword>
<dbReference type="RefSeq" id="WP_186861032.1">
    <property type="nucleotide sequence ID" value="NZ_JACOOO010000044.1"/>
</dbReference>
<evidence type="ECO:0000313" key="2">
    <source>
        <dbReference type="EMBL" id="MBC5630802.1"/>
    </source>
</evidence>
<dbReference type="InterPro" id="IPR012902">
    <property type="entry name" value="N_methyl_site"/>
</dbReference>
<gene>
    <name evidence="2" type="ORF">H8S20_18265</name>
</gene>
<organism evidence="2 3">
    <name type="scientific">Clostridium hominis</name>
    <dbReference type="NCBI Taxonomy" id="2763036"/>
    <lineage>
        <taxon>Bacteria</taxon>
        <taxon>Bacillati</taxon>
        <taxon>Bacillota</taxon>
        <taxon>Clostridia</taxon>
        <taxon>Eubacteriales</taxon>
        <taxon>Clostridiaceae</taxon>
        <taxon>Clostridium</taxon>
    </lineage>
</organism>
<accession>A0ABR7DHH6</accession>
<evidence type="ECO:0000313" key="3">
    <source>
        <dbReference type="Proteomes" id="UP000596929"/>
    </source>
</evidence>
<sequence>MKIIRLKKKGMTLIEAIISVALLSILIVPVSTMVINFVNTTKNAAMKQEATFIGQKLLEEIKAYEEINLKGTDKFQLLDGEFIKKENDVSKGYDYYGSFKRSGFNVEIKLIKNNSFDYEVIDKTRYEFKINDNEIINNLGTVYNLDPSKELYLEINGEIATVSNEEVGNTPVTQSFENNKVIIELDKEFSKNIRLNINNNSATDISVYVKKFNTTLGDIVFNKITGIGGVKSIINTIDESENGKLDVVLGDLYEINVLVSNGGDKKFRGQSMSNIVFKR</sequence>
<reference evidence="2 3" key="1">
    <citation type="submission" date="2020-08" db="EMBL/GenBank/DDBJ databases">
        <title>Genome public.</title>
        <authorList>
            <person name="Liu C."/>
            <person name="Sun Q."/>
        </authorList>
    </citation>
    <scope>NUCLEOTIDE SEQUENCE [LARGE SCALE GENOMIC DNA]</scope>
    <source>
        <strain evidence="2 3">NSJ-6</strain>
    </source>
</reference>
<evidence type="ECO:0000256" key="1">
    <source>
        <dbReference type="SAM" id="Phobius"/>
    </source>
</evidence>
<keyword evidence="1" id="KW-1133">Transmembrane helix</keyword>
<keyword evidence="1" id="KW-0472">Membrane</keyword>